<reference evidence="4" key="1">
    <citation type="journal article" date="2019" name="Int. J. Syst. Evol. Microbiol.">
        <title>The Global Catalogue of Microorganisms (GCM) 10K type strain sequencing project: providing services to taxonomists for standard genome sequencing and annotation.</title>
        <authorList>
            <consortium name="The Broad Institute Genomics Platform"/>
            <consortium name="The Broad Institute Genome Sequencing Center for Infectious Disease"/>
            <person name="Wu L."/>
            <person name="Ma J."/>
        </authorList>
    </citation>
    <scope>NUCLEOTIDE SEQUENCE [LARGE SCALE GENOMIC DNA]</scope>
    <source>
        <strain evidence="4">CGMCC 1.15795</strain>
    </source>
</reference>
<proteinExistence type="predicted"/>
<dbReference type="RefSeq" id="WP_382317292.1">
    <property type="nucleotide sequence ID" value="NZ_JBHUFD010000018.1"/>
</dbReference>
<dbReference type="EMBL" id="JBHUFD010000018">
    <property type="protein sequence ID" value="MFD1875006.1"/>
    <property type="molecule type" value="Genomic_DNA"/>
</dbReference>
<keyword evidence="2" id="KW-0732">Signal</keyword>
<comment type="caution">
    <text evidence="3">The sequence shown here is derived from an EMBL/GenBank/DDBJ whole genome shotgun (WGS) entry which is preliminary data.</text>
</comment>
<evidence type="ECO:0000313" key="3">
    <source>
        <dbReference type="EMBL" id="MFD1875006.1"/>
    </source>
</evidence>
<gene>
    <name evidence="3" type="ORF">ACFSDX_21410</name>
</gene>
<evidence type="ECO:0000256" key="2">
    <source>
        <dbReference type="SAM" id="SignalP"/>
    </source>
</evidence>
<dbReference type="Proteomes" id="UP001597197">
    <property type="component" value="Unassembled WGS sequence"/>
</dbReference>
<feature type="compositionally biased region" description="Polar residues" evidence="1">
    <location>
        <begin position="276"/>
        <end position="293"/>
    </location>
</feature>
<feature type="signal peptide" evidence="2">
    <location>
        <begin position="1"/>
        <end position="26"/>
    </location>
</feature>
<feature type="region of interest" description="Disordered" evidence="1">
    <location>
        <begin position="263"/>
        <end position="293"/>
    </location>
</feature>
<feature type="chain" id="PRO_5046087126" evidence="2">
    <location>
        <begin position="27"/>
        <end position="293"/>
    </location>
</feature>
<protein>
    <submittedName>
        <fullName evidence="3">Uncharacterized protein</fullName>
    </submittedName>
</protein>
<evidence type="ECO:0000256" key="1">
    <source>
        <dbReference type="SAM" id="MobiDB-lite"/>
    </source>
</evidence>
<feature type="compositionally biased region" description="Gly residues" evidence="1">
    <location>
        <begin position="263"/>
        <end position="275"/>
    </location>
</feature>
<organism evidence="3 4">
    <name type="scientific">Hymenobacter bucti</name>
    <dbReference type="NCBI Taxonomy" id="1844114"/>
    <lineage>
        <taxon>Bacteria</taxon>
        <taxon>Pseudomonadati</taxon>
        <taxon>Bacteroidota</taxon>
        <taxon>Cytophagia</taxon>
        <taxon>Cytophagales</taxon>
        <taxon>Hymenobacteraceae</taxon>
        <taxon>Hymenobacter</taxon>
    </lineage>
</organism>
<accession>A0ABW4R0U4</accession>
<name>A0ABW4R0U4_9BACT</name>
<sequence length="293" mass="31260">MRFIFSWLALLPAFALLSMGTHQPTAAPTGGPKVPPGKIKSRFVATPPTIDGKATEWTDSLQYDSNSKLQYEVLNDTRTMYIRLKANDASTQAKFVYLGMVIWLDTTGRNQQQLGIRFPLAIDLESLPKGDNNRPAGAMGPSAAERLAEHQARLRQVLLGAKEMELLNFRGSKEPVLTDTQSQLGVKVAIDLDAQGNLIYELAVPMRMLYRRVPALATGQAATVGVTLSGMKPKMPKSDSSSDPYSAMNGGGMGGGYGGGMGGMRGGGMRGGGGSQYSFSPLSLRTSAQLAGQ</sequence>
<evidence type="ECO:0000313" key="4">
    <source>
        <dbReference type="Proteomes" id="UP001597197"/>
    </source>
</evidence>
<keyword evidence="4" id="KW-1185">Reference proteome</keyword>